<gene>
    <name evidence="1" type="ORF">ACN38_g2790</name>
</gene>
<dbReference type="AlphaFoldDB" id="A0A0M8P693"/>
<dbReference type="Proteomes" id="UP000037696">
    <property type="component" value="Unassembled WGS sequence"/>
</dbReference>
<keyword evidence="2" id="KW-1185">Reference proteome</keyword>
<dbReference type="EMBL" id="LHQQ01000031">
    <property type="protein sequence ID" value="KOS46256.1"/>
    <property type="molecule type" value="Genomic_DNA"/>
</dbReference>
<accession>A0A0M8P693</accession>
<protein>
    <submittedName>
        <fullName evidence="1">Uncharacterized protein</fullName>
    </submittedName>
</protein>
<comment type="caution">
    <text evidence="1">The sequence shown here is derived from an EMBL/GenBank/DDBJ whole genome shotgun (WGS) entry which is preliminary data.</text>
</comment>
<sequence>MRRTHDGSGDHHPASTPLWDFLMSRGGGARPSRRSCPEKIYLLKEGKILPSMTKGKMRIKVAEKREEKMEDGEERREIVWERRGEGSFGLLPTNDNNQV</sequence>
<organism evidence="1 2">
    <name type="scientific">Penicillium nordicum</name>
    <dbReference type="NCBI Taxonomy" id="229535"/>
    <lineage>
        <taxon>Eukaryota</taxon>
        <taxon>Fungi</taxon>
        <taxon>Dikarya</taxon>
        <taxon>Ascomycota</taxon>
        <taxon>Pezizomycotina</taxon>
        <taxon>Eurotiomycetes</taxon>
        <taxon>Eurotiomycetidae</taxon>
        <taxon>Eurotiales</taxon>
        <taxon>Aspergillaceae</taxon>
        <taxon>Penicillium</taxon>
    </lineage>
</organism>
<proteinExistence type="predicted"/>
<evidence type="ECO:0000313" key="1">
    <source>
        <dbReference type="EMBL" id="KOS46256.1"/>
    </source>
</evidence>
<reference evidence="1 2" key="1">
    <citation type="submission" date="2015-08" db="EMBL/GenBank/DDBJ databases">
        <title>Genome sequencing of Penicillium nordicum.</title>
        <authorList>
            <person name="Nguyen H.D."/>
            <person name="Seifert K.A."/>
        </authorList>
    </citation>
    <scope>NUCLEOTIDE SEQUENCE [LARGE SCALE GENOMIC DNA]</scope>
    <source>
        <strain evidence="1 2">DAOMC 185683</strain>
    </source>
</reference>
<evidence type="ECO:0000313" key="2">
    <source>
        <dbReference type="Proteomes" id="UP000037696"/>
    </source>
</evidence>
<name>A0A0M8P693_9EURO</name>